<dbReference type="EMBL" id="UZAN01010046">
    <property type="protein sequence ID" value="VDP40106.1"/>
    <property type="molecule type" value="Genomic_DNA"/>
</dbReference>
<dbReference type="AlphaFoldDB" id="A0A183A3G5"/>
<sequence length="103" mass="11329">MSQRLYSNPLMMYIDPMDFILHVPSVAEVVPSAKSRNRSSHSAEINLGGETSGPFLSGWSLMCTPSVRPCPDDLSQLAILSGGCWMSDQDLTRAAIERVSVWK</sequence>
<accession>A0A183A3G5</accession>
<evidence type="ECO:0000313" key="2">
    <source>
        <dbReference type="Proteomes" id="UP000272942"/>
    </source>
</evidence>
<reference evidence="3" key="1">
    <citation type="submission" date="2016-06" db="UniProtKB">
        <authorList>
            <consortium name="WormBaseParasite"/>
        </authorList>
    </citation>
    <scope>IDENTIFICATION</scope>
</reference>
<gene>
    <name evidence="1" type="ORF">ECPE_LOCUS1500</name>
</gene>
<name>A0A183A3G5_9TREM</name>
<keyword evidence="2" id="KW-1185">Reference proteome</keyword>
<dbReference type="WBParaSite" id="ECPE_0000150001-mRNA-1">
    <property type="protein sequence ID" value="ECPE_0000150001-mRNA-1"/>
    <property type="gene ID" value="ECPE_0000150001"/>
</dbReference>
<organism evidence="3">
    <name type="scientific">Echinostoma caproni</name>
    <dbReference type="NCBI Taxonomy" id="27848"/>
    <lineage>
        <taxon>Eukaryota</taxon>
        <taxon>Metazoa</taxon>
        <taxon>Spiralia</taxon>
        <taxon>Lophotrochozoa</taxon>
        <taxon>Platyhelminthes</taxon>
        <taxon>Trematoda</taxon>
        <taxon>Digenea</taxon>
        <taxon>Plagiorchiida</taxon>
        <taxon>Echinostomata</taxon>
        <taxon>Echinostomatoidea</taxon>
        <taxon>Echinostomatidae</taxon>
        <taxon>Echinostoma</taxon>
    </lineage>
</organism>
<proteinExistence type="predicted"/>
<reference evidence="1 2" key="2">
    <citation type="submission" date="2018-11" db="EMBL/GenBank/DDBJ databases">
        <authorList>
            <consortium name="Pathogen Informatics"/>
        </authorList>
    </citation>
    <scope>NUCLEOTIDE SEQUENCE [LARGE SCALE GENOMIC DNA]</scope>
    <source>
        <strain evidence="1 2">Egypt</strain>
    </source>
</reference>
<evidence type="ECO:0000313" key="1">
    <source>
        <dbReference type="EMBL" id="VDP40106.1"/>
    </source>
</evidence>
<dbReference type="OrthoDB" id="342264at2759"/>
<evidence type="ECO:0000313" key="3">
    <source>
        <dbReference type="WBParaSite" id="ECPE_0000150001-mRNA-1"/>
    </source>
</evidence>
<dbReference type="Proteomes" id="UP000272942">
    <property type="component" value="Unassembled WGS sequence"/>
</dbReference>
<protein>
    <submittedName>
        <fullName evidence="3">Ovule protein</fullName>
    </submittedName>
</protein>